<feature type="compositionally biased region" description="Basic and acidic residues" evidence="1">
    <location>
        <begin position="219"/>
        <end position="241"/>
    </location>
</feature>
<feature type="compositionally biased region" description="Low complexity" evidence="1">
    <location>
        <begin position="23"/>
        <end position="37"/>
    </location>
</feature>
<evidence type="ECO:0000313" key="3">
    <source>
        <dbReference type="Proteomes" id="UP000275385"/>
    </source>
</evidence>
<feature type="compositionally biased region" description="Basic residues" evidence="1">
    <location>
        <begin position="206"/>
        <end position="218"/>
    </location>
</feature>
<accession>A0A420YEE7</accession>
<comment type="caution">
    <text evidence="2">The sequence shown here is derived from an EMBL/GenBank/DDBJ whole genome shotgun (WGS) entry which is preliminary data.</text>
</comment>
<organism evidence="2 3">
    <name type="scientific">Coniochaeta pulveracea</name>
    <dbReference type="NCBI Taxonomy" id="177199"/>
    <lineage>
        <taxon>Eukaryota</taxon>
        <taxon>Fungi</taxon>
        <taxon>Dikarya</taxon>
        <taxon>Ascomycota</taxon>
        <taxon>Pezizomycotina</taxon>
        <taxon>Sordariomycetes</taxon>
        <taxon>Sordariomycetidae</taxon>
        <taxon>Coniochaetales</taxon>
        <taxon>Coniochaetaceae</taxon>
        <taxon>Coniochaeta</taxon>
    </lineage>
</organism>
<dbReference type="AlphaFoldDB" id="A0A420YEE7"/>
<feature type="region of interest" description="Disordered" evidence="1">
    <location>
        <begin position="1"/>
        <end position="125"/>
    </location>
</feature>
<proteinExistence type="predicted"/>
<reference evidence="2 3" key="1">
    <citation type="submission" date="2018-08" db="EMBL/GenBank/DDBJ databases">
        <title>Draft genome of the lignicolous fungus Coniochaeta pulveracea.</title>
        <authorList>
            <person name="Borstlap C.J."/>
            <person name="De Witt R.N."/>
            <person name="Botha A."/>
            <person name="Volschenk H."/>
        </authorList>
    </citation>
    <scope>NUCLEOTIDE SEQUENCE [LARGE SCALE GENOMIC DNA]</scope>
    <source>
        <strain evidence="2 3">CAB683</strain>
    </source>
</reference>
<evidence type="ECO:0000313" key="2">
    <source>
        <dbReference type="EMBL" id="RKU46070.1"/>
    </source>
</evidence>
<gene>
    <name evidence="2" type="ORF">DL546_003876</name>
</gene>
<name>A0A420YEE7_9PEZI</name>
<evidence type="ECO:0000256" key="1">
    <source>
        <dbReference type="SAM" id="MobiDB-lite"/>
    </source>
</evidence>
<protein>
    <submittedName>
        <fullName evidence="2">Uncharacterized protein</fullName>
    </submittedName>
</protein>
<dbReference type="Proteomes" id="UP000275385">
    <property type="component" value="Unassembled WGS sequence"/>
</dbReference>
<dbReference type="OrthoDB" id="3554415at2759"/>
<feature type="compositionally biased region" description="Low complexity" evidence="1">
    <location>
        <begin position="57"/>
        <end position="67"/>
    </location>
</feature>
<feature type="region of interest" description="Disordered" evidence="1">
    <location>
        <begin position="178"/>
        <end position="256"/>
    </location>
</feature>
<keyword evidence="3" id="KW-1185">Reference proteome</keyword>
<feature type="compositionally biased region" description="Low complexity" evidence="1">
    <location>
        <begin position="180"/>
        <end position="204"/>
    </location>
</feature>
<feature type="compositionally biased region" description="Acidic residues" evidence="1">
    <location>
        <begin position="94"/>
        <end position="108"/>
    </location>
</feature>
<sequence length="256" mass="26769">MATSVNDHTAGGHQEATISDGNSASAASGPEEVAAPGAEEHVAASDEESSLFVSQGSAASATAEATTPVVDPAEATGDQTAEAEAAEGIKLEPTSDDDESAADDEADDAQPAFGPANDPNMSWCSREKTWKPLSDFSPGPSDHLAKTCNDCRMADRRRGYIPDALPLDASGRVTLLRNVPAGRTRSAAPRAAAPDGASSSSPRSLRNTKQRRDRKKKNEQKAKMGDIKTQVTKELKRKRDDAEDDEGRGPQGGIAA</sequence>
<dbReference type="EMBL" id="QVQW01000016">
    <property type="protein sequence ID" value="RKU46070.1"/>
    <property type="molecule type" value="Genomic_DNA"/>
</dbReference>